<accession>A0A2T3LC23</accession>
<dbReference type="Gene3D" id="2.40.160.20">
    <property type="match status" value="1"/>
</dbReference>
<evidence type="ECO:0000259" key="3">
    <source>
        <dbReference type="Pfam" id="PF13505"/>
    </source>
</evidence>
<keyword evidence="5" id="KW-1185">Reference proteome</keyword>
<dbReference type="SUPFAM" id="SSF56925">
    <property type="entry name" value="OMPA-like"/>
    <property type="match status" value="1"/>
</dbReference>
<evidence type="ECO:0000256" key="2">
    <source>
        <dbReference type="SAM" id="SignalP"/>
    </source>
</evidence>
<proteinExistence type="predicted"/>
<sequence length="182" mass="20004">MKKTIFALTIASLLSAPALASKDGFYIGADLGSNRLDSESFDTGIGLVAGYDFQITQQIVIGVEGEYRSYGKDKVTIVDGWSAELKAHSFGINVKPKYYFNDNFYAGAQLGLHSVKEEFKEDFFGDVDKFSDSDTGLSYGLEAGYDFNQNVTVKAGYKAISVKPLDVDSDYSTFYIGANYKF</sequence>
<feature type="domain" description="Outer membrane protein beta-barrel" evidence="3">
    <location>
        <begin position="6"/>
        <end position="182"/>
    </location>
</feature>
<evidence type="ECO:0000313" key="4">
    <source>
        <dbReference type="EMBL" id="PSV48887.1"/>
    </source>
</evidence>
<feature type="chain" id="PRO_5015444966" description="Outer membrane protein beta-barrel domain-containing protein" evidence="2">
    <location>
        <begin position="21"/>
        <end position="182"/>
    </location>
</feature>
<feature type="signal peptide" evidence="2">
    <location>
        <begin position="1"/>
        <end position="20"/>
    </location>
</feature>
<dbReference type="InterPro" id="IPR027385">
    <property type="entry name" value="Beta-barrel_OMP"/>
</dbReference>
<reference evidence="4 5" key="1">
    <citation type="submission" date="2018-03" db="EMBL/GenBank/DDBJ databases">
        <title>Whole genome sequencing of Histamine producing bacteria.</title>
        <authorList>
            <person name="Butler K."/>
        </authorList>
    </citation>
    <scope>NUCLEOTIDE SEQUENCE [LARGE SCALE GENOMIC DNA]</scope>
    <source>
        <strain evidence="4 5">ATCC 19614</strain>
    </source>
</reference>
<protein>
    <recommendedName>
        <fullName evidence="3">Outer membrane protein beta-barrel domain-containing protein</fullName>
    </recommendedName>
</protein>
<comment type="caution">
    <text evidence="4">The sequence shown here is derived from an EMBL/GenBank/DDBJ whole genome shotgun (WGS) entry which is preliminary data.</text>
</comment>
<name>A0A2T3LC23_9GAMM</name>
<keyword evidence="1 2" id="KW-0732">Signal</keyword>
<organism evidence="4 5">
    <name type="scientific">Photobacterium indicum</name>
    <dbReference type="NCBI Taxonomy" id="81447"/>
    <lineage>
        <taxon>Bacteria</taxon>
        <taxon>Pseudomonadati</taxon>
        <taxon>Pseudomonadota</taxon>
        <taxon>Gammaproteobacteria</taxon>
        <taxon>Vibrionales</taxon>
        <taxon>Vibrionaceae</taxon>
        <taxon>Photobacterium</taxon>
    </lineage>
</organism>
<dbReference type="AlphaFoldDB" id="A0A2T3LC23"/>
<evidence type="ECO:0000256" key="1">
    <source>
        <dbReference type="ARBA" id="ARBA00022729"/>
    </source>
</evidence>
<dbReference type="InterPro" id="IPR011250">
    <property type="entry name" value="OMP/PagP_B-barrel"/>
</dbReference>
<dbReference type="RefSeq" id="WP_107253420.1">
    <property type="nucleotide sequence ID" value="NZ_JAKJTK010000070.1"/>
</dbReference>
<gene>
    <name evidence="4" type="ORF">C9J47_10315</name>
</gene>
<dbReference type="EMBL" id="PYOC01000002">
    <property type="protein sequence ID" value="PSV48887.1"/>
    <property type="molecule type" value="Genomic_DNA"/>
</dbReference>
<evidence type="ECO:0000313" key="5">
    <source>
        <dbReference type="Proteomes" id="UP000241803"/>
    </source>
</evidence>
<dbReference type="Proteomes" id="UP000241803">
    <property type="component" value="Unassembled WGS sequence"/>
</dbReference>
<dbReference type="Pfam" id="PF13505">
    <property type="entry name" value="OMP_b-brl"/>
    <property type="match status" value="1"/>
</dbReference>